<keyword evidence="3 8" id="KW-0812">Transmembrane</keyword>
<dbReference type="GO" id="GO:0016746">
    <property type="term" value="F:acyltransferase activity"/>
    <property type="evidence" value="ECO:0007669"/>
    <property type="project" value="UniProtKB-KW"/>
</dbReference>
<keyword evidence="6 8" id="KW-0472">Membrane</keyword>
<accession>A0ABX6T7T8</accession>
<keyword evidence="4 8" id="KW-1133">Transmembrane helix</keyword>
<dbReference type="InterPro" id="IPR002123">
    <property type="entry name" value="Plipid/glycerol_acylTrfase"/>
</dbReference>
<keyword evidence="7 10" id="KW-0012">Acyltransferase</keyword>
<evidence type="ECO:0000313" key="11">
    <source>
        <dbReference type="Proteomes" id="UP000516105"/>
    </source>
</evidence>
<organism evidence="10 11">
    <name type="scientific">Sphingomonas sediminicola</name>
    <dbReference type="NCBI Taxonomy" id="386874"/>
    <lineage>
        <taxon>Bacteria</taxon>
        <taxon>Pseudomonadati</taxon>
        <taxon>Pseudomonadota</taxon>
        <taxon>Alphaproteobacteria</taxon>
        <taxon>Sphingomonadales</taxon>
        <taxon>Sphingomonadaceae</taxon>
        <taxon>Sphingomonas</taxon>
    </lineage>
</organism>
<sequence length="244" mass="26300">MKSSKRFRDGSRRSSASASSTIAWSFTASHSTATAKSETESSQLRAAIRSLLLLLLFAVICPIHVATKHLLGKSAWPKRFLGIAARIVGARPIVIGDALDPHTLLISNHVSWLDILILGGTTGTAFVSKDNLGHGVIHWLADQNHTLYVRREDRKGSRDQAMAIARAAERAQPIALFPEGTTGPGDHLLPFRSSLLEATSYASANVQIRPVVLDYGPAATEVGWHGESGKENVLRILGGRAPCR</sequence>
<dbReference type="CDD" id="cd07989">
    <property type="entry name" value="LPLAT_AGPAT-like"/>
    <property type="match status" value="1"/>
</dbReference>
<keyword evidence="2" id="KW-0808">Transferase</keyword>
<evidence type="ECO:0000256" key="3">
    <source>
        <dbReference type="ARBA" id="ARBA00022692"/>
    </source>
</evidence>
<feature type="transmembrane region" description="Helical" evidence="8">
    <location>
        <begin position="51"/>
        <end position="71"/>
    </location>
</feature>
<evidence type="ECO:0000256" key="5">
    <source>
        <dbReference type="ARBA" id="ARBA00023098"/>
    </source>
</evidence>
<evidence type="ECO:0000256" key="4">
    <source>
        <dbReference type="ARBA" id="ARBA00022989"/>
    </source>
</evidence>
<evidence type="ECO:0000256" key="2">
    <source>
        <dbReference type="ARBA" id="ARBA00022679"/>
    </source>
</evidence>
<keyword evidence="5" id="KW-0443">Lipid metabolism</keyword>
<dbReference type="PANTHER" id="PTHR23063:SF54">
    <property type="entry name" value="LYSOPHOSPHOLIPID ACYLTRANSFERASE LPEAT1"/>
    <property type="match status" value="1"/>
</dbReference>
<dbReference type="RefSeq" id="WP_187708855.1">
    <property type="nucleotide sequence ID" value="NZ_CP060782.1"/>
</dbReference>
<dbReference type="EMBL" id="CP060782">
    <property type="protein sequence ID" value="QNP45902.1"/>
    <property type="molecule type" value="Genomic_DNA"/>
</dbReference>
<protein>
    <submittedName>
        <fullName evidence="10">1-acyl-sn-glycerol-3-phosphate acyltransferase</fullName>
    </submittedName>
</protein>
<dbReference type="Pfam" id="PF01553">
    <property type="entry name" value="Acyltransferase"/>
    <property type="match status" value="1"/>
</dbReference>
<dbReference type="Proteomes" id="UP000516105">
    <property type="component" value="Chromosome"/>
</dbReference>
<keyword evidence="11" id="KW-1185">Reference proteome</keyword>
<evidence type="ECO:0000256" key="1">
    <source>
        <dbReference type="ARBA" id="ARBA00004370"/>
    </source>
</evidence>
<dbReference type="SMART" id="SM00563">
    <property type="entry name" value="PlsC"/>
    <property type="match status" value="1"/>
</dbReference>
<comment type="subcellular location">
    <subcellularLocation>
        <location evidence="1">Membrane</location>
    </subcellularLocation>
</comment>
<name>A0ABX6T7T8_9SPHN</name>
<evidence type="ECO:0000259" key="9">
    <source>
        <dbReference type="SMART" id="SM00563"/>
    </source>
</evidence>
<evidence type="ECO:0000256" key="7">
    <source>
        <dbReference type="ARBA" id="ARBA00023315"/>
    </source>
</evidence>
<evidence type="ECO:0000256" key="8">
    <source>
        <dbReference type="SAM" id="Phobius"/>
    </source>
</evidence>
<dbReference type="SUPFAM" id="SSF69593">
    <property type="entry name" value="Glycerol-3-phosphate (1)-acyltransferase"/>
    <property type="match status" value="1"/>
</dbReference>
<reference evidence="10 11" key="1">
    <citation type="submission" date="2020-08" db="EMBL/GenBank/DDBJ databases">
        <title>Genome sequence of Sphingomonas sediminicola KACC 15039T.</title>
        <authorList>
            <person name="Hyun D.-W."/>
            <person name="Bae J.-W."/>
        </authorList>
    </citation>
    <scope>NUCLEOTIDE SEQUENCE [LARGE SCALE GENOMIC DNA]</scope>
    <source>
        <strain evidence="10 11">KACC 15039</strain>
    </source>
</reference>
<evidence type="ECO:0000256" key="6">
    <source>
        <dbReference type="ARBA" id="ARBA00023136"/>
    </source>
</evidence>
<gene>
    <name evidence="10" type="ORF">H9L14_00895</name>
</gene>
<proteinExistence type="predicted"/>
<feature type="domain" description="Phospholipid/glycerol acyltransferase" evidence="9">
    <location>
        <begin position="103"/>
        <end position="216"/>
    </location>
</feature>
<evidence type="ECO:0000313" key="10">
    <source>
        <dbReference type="EMBL" id="QNP45902.1"/>
    </source>
</evidence>
<dbReference type="PANTHER" id="PTHR23063">
    <property type="entry name" value="PHOSPHOLIPID ACYLTRANSFERASE"/>
    <property type="match status" value="1"/>
</dbReference>